<dbReference type="OrthoDB" id="269227at2759"/>
<evidence type="ECO:0000256" key="6">
    <source>
        <dbReference type="RuleBase" id="RU003968"/>
    </source>
</evidence>
<dbReference type="SUPFAM" id="SSF51905">
    <property type="entry name" value="FAD/NAD(P)-binding domain"/>
    <property type="match status" value="1"/>
</dbReference>
<dbReference type="Gene3D" id="3.50.50.60">
    <property type="entry name" value="FAD/NAD(P)-binding domain"/>
    <property type="match status" value="1"/>
</dbReference>
<comment type="similarity">
    <text evidence="2 6">Belongs to the GMC oxidoreductase family.</text>
</comment>
<dbReference type="PROSITE" id="PS00623">
    <property type="entry name" value="GMC_OXRED_1"/>
    <property type="match status" value="1"/>
</dbReference>
<dbReference type="PANTHER" id="PTHR11552">
    <property type="entry name" value="GLUCOSE-METHANOL-CHOLINE GMC OXIDOREDUCTASE"/>
    <property type="match status" value="1"/>
</dbReference>
<evidence type="ECO:0000256" key="5">
    <source>
        <dbReference type="ARBA" id="ARBA00023002"/>
    </source>
</evidence>
<evidence type="ECO:0000313" key="8">
    <source>
        <dbReference type="EMBL" id="TGO47703.1"/>
    </source>
</evidence>
<dbReference type="GO" id="GO:0016614">
    <property type="term" value="F:oxidoreductase activity, acting on CH-OH group of donors"/>
    <property type="evidence" value="ECO:0007669"/>
    <property type="project" value="InterPro"/>
</dbReference>
<dbReference type="InterPro" id="IPR036188">
    <property type="entry name" value="FAD/NAD-bd_sf"/>
</dbReference>
<protein>
    <recommendedName>
        <fullName evidence="7">Glucose-methanol-choline oxidoreductase N-terminal domain-containing protein</fullName>
    </recommendedName>
</protein>
<dbReference type="PANTHER" id="PTHR11552:SF201">
    <property type="entry name" value="GLUCOSE-METHANOL-CHOLINE OXIDOREDUCTASE N-TERMINAL DOMAIN-CONTAINING PROTEIN"/>
    <property type="match status" value="1"/>
</dbReference>
<dbReference type="Gene3D" id="3.30.560.10">
    <property type="entry name" value="Glucose Oxidase, domain 3"/>
    <property type="match status" value="1"/>
</dbReference>
<evidence type="ECO:0000256" key="1">
    <source>
        <dbReference type="ARBA" id="ARBA00001974"/>
    </source>
</evidence>
<comment type="cofactor">
    <cofactor evidence="1">
        <name>FAD</name>
        <dbReference type="ChEBI" id="CHEBI:57692"/>
    </cofactor>
</comment>
<evidence type="ECO:0000256" key="4">
    <source>
        <dbReference type="ARBA" id="ARBA00022827"/>
    </source>
</evidence>
<dbReference type="Pfam" id="PF00732">
    <property type="entry name" value="GMC_oxred_N"/>
    <property type="match status" value="1"/>
</dbReference>
<sequence length="146" mass="15897">MSTSQIYDFIVVGGGTSGIVVATRLSDTPEIQVLVLEAGGNHLDNPQINIPALWPFLLGTEIDWAFKTVPQSELGNRTIGLPSGRLLGGSSAINAQAFIAASKVGLDAWKELGNKEWDWDSMDPYYKKCHTVEIPSEKLRKELGLN</sequence>
<dbReference type="InterPro" id="IPR000172">
    <property type="entry name" value="GMC_OxRdtase_N"/>
</dbReference>
<evidence type="ECO:0000256" key="2">
    <source>
        <dbReference type="ARBA" id="ARBA00010790"/>
    </source>
</evidence>
<dbReference type="InterPro" id="IPR012132">
    <property type="entry name" value="GMC_OxRdtase"/>
</dbReference>
<feature type="domain" description="Glucose-methanol-choline oxidoreductase N-terminal" evidence="7">
    <location>
        <begin position="84"/>
        <end position="107"/>
    </location>
</feature>
<dbReference type="Proteomes" id="UP000297527">
    <property type="component" value="Unassembled WGS sequence"/>
</dbReference>
<reference evidence="8 9" key="1">
    <citation type="submission" date="2017-12" db="EMBL/GenBank/DDBJ databases">
        <title>Comparative genomics of Botrytis spp.</title>
        <authorList>
            <person name="Valero-Jimenez C.A."/>
            <person name="Tapia P."/>
            <person name="Veloso J."/>
            <person name="Silva-Moreno E."/>
            <person name="Staats M."/>
            <person name="Valdes J.H."/>
            <person name="Van Kan J.A.L."/>
        </authorList>
    </citation>
    <scope>NUCLEOTIDE SEQUENCE [LARGE SCALE GENOMIC DNA]</scope>
    <source>
        <strain evidence="8 9">MUCL11595</strain>
    </source>
</reference>
<dbReference type="GO" id="GO:0050660">
    <property type="term" value="F:flavin adenine dinucleotide binding"/>
    <property type="evidence" value="ECO:0007669"/>
    <property type="project" value="InterPro"/>
</dbReference>
<keyword evidence="9" id="KW-1185">Reference proteome</keyword>
<dbReference type="AlphaFoldDB" id="A0A4Z1HRV0"/>
<gene>
    <name evidence="8" type="ORF">BCON_0266g00090</name>
</gene>
<evidence type="ECO:0000256" key="3">
    <source>
        <dbReference type="ARBA" id="ARBA00022630"/>
    </source>
</evidence>
<evidence type="ECO:0000313" key="9">
    <source>
        <dbReference type="Proteomes" id="UP000297527"/>
    </source>
</evidence>
<accession>A0A4Z1HRV0</accession>
<comment type="caution">
    <text evidence="8">The sequence shown here is derived from an EMBL/GenBank/DDBJ whole genome shotgun (WGS) entry which is preliminary data.</text>
</comment>
<organism evidence="8 9">
    <name type="scientific">Botryotinia convoluta</name>
    <dbReference type="NCBI Taxonomy" id="54673"/>
    <lineage>
        <taxon>Eukaryota</taxon>
        <taxon>Fungi</taxon>
        <taxon>Dikarya</taxon>
        <taxon>Ascomycota</taxon>
        <taxon>Pezizomycotina</taxon>
        <taxon>Leotiomycetes</taxon>
        <taxon>Helotiales</taxon>
        <taxon>Sclerotiniaceae</taxon>
        <taxon>Botryotinia</taxon>
    </lineage>
</organism>
<dbReference type="EMBL" id="PQXN01000265">
    <property type="protein sequence ID" value="TGO47703.1"/>
    <property type="molecule type" value="Genomic_DNA"/>
</dbReference>
<name>A0A4Z1HRV0_9HELO</name>
<keyword evidence="3 6" id="KW-0285">Flavoprotein</keyword>
<proteinExistence type="inferred from homology"/>
<keyword evidence="5" id="KW-0560">Oxidoreductase</keyword>
<evidence type="ECO:0000259" key="7">
    <source>
        <dbReference type="PROSITE" id="PS00623"/>
    </source>
</evidence>
<keyword evidence="4 6" id="KW-0274">FAD</keyword>